<gene>
    <name evidence="2" type="ORF">SAMN02745163_00299</name>
</gene>
<dbReference type="AlphaFoldDB" id="A0A1M6BAZ8"/>
<organism evidence="2 3">
    <name type="scientific">Clostridium cavendishii DSM 21758</name>
    <dbReference type="NCBI Taxonomy" id="1121302"/>
    <lineage>
        <taxon>Bacteria</taxon>
        <taxon>Bacillati</taxon>
        <taxon>Bacillota</taxon>
        <taxon>Clostridia</taxon>
        <taxon>Eubacteriales</taxon>
        <taxon>Clostridiaceae</taxon>
        <taxon>Clostridium</taxon>
    </lineage>
</organism>
<dbReference type="OrthoDB" id="9815841at2"/>
<evidence type="ECO:0000313" key="3">
    <source>
        <dbReference type="Proteomes" id="UP000184310"/>
    </source>
</evidence>
<dbReference type="STRING" id="1121302.SAMN02745163_00299"/>
<feature type="signal peptide" evidence="1">
    <location>
        <begin position="1"/>
        <end position="27"/>
    </location>
</feature>
<dbReference type="RefSeq" id="WP_072984566.1">
    <property type="nucleotide sequence ID" value="NZ_FQZB01000003.1"/>
</dbReference>
<sequence length="854" mass="94360">MRRKAMSKKVIALTLLATMVVPQVAYGKELTKDEAVYVTMDSNGKIDKKIVSDWIHSETSGTIIDKSNLKDIKNVKGEEKPNIDGDTLTWNVKDNDVYYQGNTDKELPLSIDVKYYLDDKETAPQDISGKNGKFKITIEFTNNDAHKVNVGGVERTLYTPIATAAVVNLPDKNFKNIKTDGGSVLSDGNNNIITFATIPGIRQSLGLDEVDLNLGVDFKDKIEITGEANNFKLGSIMITATPKIGEVKELSNIQKLDDLKKALGDLKDSSTKLADGGKKLSDSVNLADSKLQDILKKLDSKDNKSKLDLIKNSDKVNLSRKLIDDALVMEKMDTSLLEQTSSLMTNQNIAISNKLYKDINDINYENLMNGALIQKLQNVTSNQNIQKNLDALNSLLEDKALIDGSITDEKLNTIYGLLDLFINNLDGLKQVMNLTENISNADLSSLDKVDLILKNADAINAKLDSVAVYSKDLADLNNKLNAMISNVNKASNAAVELDKNKIAADQVVSVINASNLQEAQKQGLIGYVQGSKAFIGEMAKSLPQTEAFMKEASTKLNSVNADLNSEQSKAIIATLKTMLAQENIKKIQGMLGELKYSQKLLQDNKVCLSTMNKVMNGINKEDLMKVKKLSTKITLDIKKNQDNIDLLMTASQALKDPTSATLFNKIKVIKEDIDSLEPIVKAINSNMTQENINKIMNSPQMIKQLLSMKQDLIKSDEILNITNDALREQNIKKANDMLNNMPTLLSGIKELKNGANMLSDGLGKFNTEGIDKLDSEGTEKLDKIKRVADSANELVKISNDYSAFSGATDNMESKVKFIYKTQEIKGKEVKNEEKIQVKEEKKGFIAWIKSIFSK</sequence>
<feature type="chain" id="PRO_5012364347" evidence="1">
    <location>
        <begin position="28"/>
        <end position="854"/>
    </location>
</feature>
<accession>A0A1M6BAZ8</accession>
<name>A0A1M6BAZ8_9CLOT</name>
<reference evidence="2 3" key="1">
    <citation type="submission" date="2016-11" db="EMBL/GenBank/DDBJ databases">
        <authorList>
            <person name="Jaros S."/>
            <person name="Januszkiewicz K."/>
            <person name="Wedrychowicz H."/>
        </authorList>
    </citation>
    <scope>NUCLEOTIDE SEQUENCE [LARGE SCALE GENOMIC DNA]</scope>
    <source>
        <strain evidence="2 3">DSM 21758</strain>
    </source>
</reference>
<keyword evidence="3" id="KW-1185">Reference proteome</keyword>
<keyword evidence="1" id="KW-0732">Signal</keyword>
<dbReference type="Proteomes" id="UP000184310">
    <property type="component" value="Unassembled WGS sequence"/>
</dbReference>
<dbReference type="EMBL" id="FQZB01000003">
    <property type="protein sequence ID" value="SHI45738.1"/>
    <property type="molecule type" value="Genomic_DNA"/>
</dbReference>
<protein>
    <submittedName>
        <fullName evidence="2">Putative membrane protein</fullName>
    </submittedName>
</protein>
<proteinExistence type="predicted"/>
<evidence type="ECO:0000313" key="2">
    <source>
        <dbReference type="EMBL" id="SHI45738.1"/>
    </source>
</evidence>
<evidence type="ECO:0000256" key="1">
    <source>
        <dbReference type="SAM" id="SignalP"/>
    </source>
</evidence>